<proteinExistence type="predicted"/>
<evidence type="ECO:0000313" key="1">
    <source>
        <dbReference type="EMBL" id="SFS30351.1"/>
    </source>
</evidence>
<dbReference type="OrthoDB" id="2967500at2"/>
<gene>
    <name evidence="1" type="ORF">SAMN05444972_10140</name>
</gene>
<dbReference type="AlphaFoldDB" id="A0A1I6NR70"/>
<accession>A0A1I6NR70</accession>
<sequence>MKYRGKFFWISFTTSLTVLALIVTGLFAGGVAAAVPIAGVGGFMVEADKIVATNFKLLPKFGPTSTKKVTPQAALQMDAEITGMKLYKDFDVPNMGTIRVLVTSSGVAKSTGMVMDASKVEGNHSFKKFTTKENYSSDLLKTFDMSADHLVLTNAKLRGHYLFNNTISIPGMKLEFQKLN</sequence>
<protein>
    <submittedName>
        <fullName evidence="1">Uncharacterized protein</fullName>
    </submittedName>
</protein>
<reference evidence="2" key="1">
    <citation type="submission" date="2016-10" db="EMBL/GenBank/DDBJ databases">
        <authorList>
            <person name="Varghese N."/>
            <person name="Submissions S."/>
        </authorList>
    </citation>
    <scope>NUCLEOTIDE SEQUENCE [LARGE SCALE GENOMIC DNA]</scope>
    <source>
        <strain evidence="2">DSM 45789</strain>
    </source>
</reference>
<dbReference type="Proteomes" id="UP000198660">
    <property type="component" value="Unassembled WGS sequence"/>
</dbReference>
<dbReference type="InterPro" id="IPR046198">
    <property type="entry name" value="DUF6230"/>
</dbReference>
<dbReference type="Pfam" id="PF19741">
    <property type="entry name" value="DUF6230"/>
    <property type="match status" value="1"/>
</dbReference>
<name>A0A1I6NR70_9BACL</name>
<evidence type="ECO:0000313" key="2">
    <source>
        <dbReference type="Proteomes" id="UP000198660"/>
    </source>
</evidence>
<keyword evidence="2" id="KW-1185">Reference proteome</keyword>
<organism evidence="1 2">
    <name type="scientific">Marininema halotolerans</name>
    <dbReference type="NCBI Taxonomy" id="1155944"/>
    <lineage>
        <taxon>Bacteria</taxon>
        <taxon>Bacillati</taxon>
        <taxon>Bacillota</taxon>
        <taxon>Bacilli</taxon>
        <taxon>Bacillales</taxon>
        <taxon>Thermoactinomycetaceae</taxon>
        <taxon>Marininema</taxon>
    </lineage>
</organism>
<dbReference type="EMBL" id="FPAA01000001">
    <property type="protein sequence ID" value="SFS30351.1"/>
    <property type="molecule type" value="Genomic_DNA"/>
</dbReference>
<dbReference type="RefSeq" id="WP_091832069.1">
    <property type="nucleotide sequence ID" value="NZ_FPAA01000001.1"/>
</dbReference>